<dbReference type="PANTHER" id="PTHR30313:SF2">
    <property type="entry name" value="DNA PRIMASE"/>
    <property type="match status" value="1"/>
</dbReference>
<keyword evidence="6 12" id="KW-0479">Metal-binding</keyword>
<dbReference type="Gene3D" id="3.40.1360.10">
    <property type="match status" value="1"/>
</dbReference>
<feature type="region of interest" description="Disordered" evidence="15">
    <location>
        <begin position="441"/>
        <end position="492"/>
    </location>
</feature>
<dbReference type="EC" id="2.7.7.101" evidence="12"/>
<dbReference type="GO" id="GO:0003899">
    <property type="term" value="F:DNA-directed RNA polymerase activity"/>
    <property type="evidence" value="ECO:0007669"/>
    <property type="project" value="UniProtKB-UniRule"/>
</dbReference>
<evidence type="ECO:0000256" key="11">
    <source>
        <dbReference type="ARBA" id="ARBA00023163"/>
    </source>
</evidence>
<dbReference type="Pfam" id="PF13662">
    <property type="entry name" value="Toprim_4"/>
    <property type="match status" value="1"/>
</dbReference>
<dbReference type="Gene3D" id="3.90.980.10">
    <property type="entry name" value="DNA primase, catalytic core, N-terminal domain"/>
    <property type="match status" value="1"/>
</dbReference>
<proteinExistence type="inferred from homology"/>
<dbReference type="GO" id="GO:0008270">
    <property type="term" value="F:zinc ion binding"/>
    <property type="evidence" value="ECO:0007669"/>
    <property type="project" value="UniProtKB-UniRule"/>
</dbReference>
<dbReference type="InterPro" id="IPR006295">
    <property type="entry name" value="DNA_primase_DnaG"/>
</dbReference>
<dbReference type="CDD" id="cd03364">
    <property type="entry name" value="TOPRIM_DnaG_primases"/>
    <property type="match status" value="1"/>
</dbReference>
<organism evidence="17 18">
    <name type="scientific">Microcella daejeonensis</name>
    <dbReference type="NCBI Taxonomy" id="2994971"/>
    <lineage>
        <taxon>Bacteria</taxon>
        <taxon>Bacillati</taxon>
        <taxon>Actinomycetota</taxon>
        <taxon>Actinomycetes</taxon>
        <taxon>Micrococcales</taxon>
        <taxon>Microbacteriaceae</taxon>
        <taxon>Microcella</taxon>
    </lineage>
</organism>
<dbReference type="AlphaFoldDB" id="A0A9E8MK98"/>
<evidence type="ECO:0000313" key="17">
    <source>
        <dbReference type="EMBL" id="WAB81087.1"/>
    </source>
</evidence>
<reference evidence="17" key="1">
    <citation type="submission" date="2022-11" db="EMBL/GenBank/DDBJ databases">
        <title>Description of Microcella daejonensis nov. sp, isolated from riverside soil.</title>
        <authorList>
            <person name="Molina K.M."/>
            <person name="Kim S.B."/>
        </authorList>
    </citation>
    <scope>NUCLEOTIDE SEQUENCE</scope>
    <source>
        <strain evidence="17">MMS21-STM12</strain>
    </source>
</reference>
<dbReference type="PROSITE" id="PS50880">
    <property type="entry name" value="TOPRIM"/>
    <property type="match status" value="1"/>
</dbReference>
<dbReference type="GO" id="GO:0003677">
    <property type="term" value="F:DNA binding"/>
    <property type="evidence" value="ECO:0007669"/>
    <property type="project" value="UniProtKB-KW"/>
</dbReference>
<evidence type="ECO:0000256" key="4">
    <source>
        <dbReference type="ARBA" id="ARBA00022695"/>
    </source>
</evidence>
<evidence type="ECO:0000256" key="6">
    <source>
        <dbReference type="ARBA" id="ARBA00022723"/>
    </source>
</evidence>
<comment type="subunit">
    <text evidence="12">Monomer. Interacts with DnaB.</text>
</comment>
<keyword evidence="2 12" id="KW-0639">Primosome</keyword>
<evidence type="ECO:0000256" key="1">
    <source>
        <dbReference type="ARBA" id="ARBA00022478"/>
    </source>
</evidence>
<dbReference type="Pfam" id="PF08278">
    <property type="entry name" value="DnaG_DnaB_bind"/>
    <property type="match status" value="1"/>
</dbReference>
<dbReference type="FunFam" id="3.90.580.10:FF:000001">
    <property type="entry name" value="DNA primase"/>
    <property type="match status" value="1"/>
</dbReference>
<evidence type="ECO:0000256" key="15">
    <source>
        <dbReference type="SAM" id="MobiDB-lite"/>
    </source>
</evidence>
<keyword evidence="4 12" id="KW-0548">Nucleotidyltransferase</keyword>
<dbReference type="NCBIfam" id="TIGR01391">
    <property type="entry name" value="dnaG"/>
    <property type="match status" value="1"/>
</dbReference>
<dbReference type="PANTHER" id="PTHR30313">
    <property type="entry name" value="DNA PRIMASE"/>
    <property type="match status" value="1"/>
</dbReference>
<accession>A0A9E8MK98</accession>
<evidence type="ECO:0000256" key="3">
    <source>
        <dbReference type="ARBA" id="ARBA00022679"/>
    </source>
</evidence>
<dbReference type="Proteomes" id="UP001164706">
    <property type="component" value="Chromosome"/>
</dbReference>
<dbReference type="GO" id="GO:0005737">
    <property type="term" value="C:cytoplasm"/>
    <property type="evidence" value="ECO:0007669"/>
    <property type="project" value="TreeGrafter"/>
</dbReference>
<dbReference type="InterPro" id="IPR006171">
    <property type="entry name" value="TOPRIM_dom"/>
</dbReference>
<dbReference type="GO" id="GO:1990077">
    <property type="term" value="C:primosome complex"/>
    <property type="evidence" value="ECO:0007669"/>
    <property type="project" value="UniProtKB-KW"/>
</dbReference>
<feature type="compositionally biased region" description="Low complexity" evidence="15">
    <location>
        <begin position="441"/>
        <end position="451"/>
    </location>
</feature>
<evidence type="ECO:0000256" key="5">
    <source>
        <dbReference type="ARBA" id="ARBA00022705"/>
    </source>
</evidence>
<keyword evidence="11 12" id="KW-0804">Transcription</keyword>
<keyword evidence="5 12" id="KW-0235">DNA replication</keyword>
<keyword evidence="18" id="KW-1185">Reference proteome</keyword>
<protein>
    <recommendedName>
        <fullName evidence="12 13">DNA primase</fullName>
        <ecNumber evidence="12">2.7.7.101</ecNumber>
    </recommendedName>
</protein>
<dbReference type="InterPro" id="IPR034151">
    <property type="entry name" value="TOPRIM_DnaG_bac"/>
</dbReference>
<feature type="zinc finger region" description="CHC2-type" evidence="12 14">
    <location>
        <begin position="41"/>
        <end position="65"/>
    </location>
</feature>
<comment type="similarity">
    <text evidence="12 13">Belongs to the DnaG primase family.</text>
</comment>
<evidence type="ECO:0000256" key="9">
    <source>
        <dbReference type="ARBA" id="ARBA00022842"/>
    </source>
</evidence>
<dbReference type="InterPro" id="IPR013264">
    <property type="entry name" value="DNAG_N"/>
</dbReference>
<dbReference type="SUPFAM" id="SSF57783">
    <property type="entry name" value="Zinc beta-ribbon"/>
    <property type="match status" value="1"/>
</dbReference>
<dbReference type="InterPro" id="IPR036977">
    <property type="entry name" value="DNA_primase_Znf_CHC2"/>
</dbReference>
<dbReference type="InterPro" id="IPR050219">
    <property type="entry name" value="DnaG_primase"/>
</dbReference>
<dbReference type="KEGG" id="mdb:OVN18_11095"/>
<dbReference type="EMBL" id="CP113089">
    <property type="protein sequence ID" value="WAB81087.1"/>
    <property type="molecule type" value="Genomic_DNA"/>
</dbReference>
<dbReference type="Gene3D" id="3.90.580.10">
    <property type="entry name" value="Zinc finger, CHC2-type domain"/>
    <property type="match status" value="1"/>
</dbReference>
<dbReference type="Pfam" id="PF10410">
    <property type="entry name" value="DnaB_bind"/>
    <property type="match status" value="1"/>
</dbReference>
<comment type="cofactor">
    <cofactor evidence="12 13 14">
        <name>Zn(2+)</name>
        <dbReference type="ChEBI" id="CHEBI:29105"/>
    </cofactor>
    <text evidence="12 13 14">Binds 1 zinc ion per monomer.</text>
</comment>
<dbReference type="FunFam" id="3.90.980.10:FF:000001">
    <property type="entry name" value="DNA primase"/>
    <property type="match status" value="1"/>
</dbReference>
<feature type="domain" description="Toprim" evidence="16">
    <location>
        <begin position="260"/>
        <end position="350"/>
    </location>
</feature>
<gene>
    <name evidence="12 17" type="primary">dnaG</name>
    <name evidence="17" type="ORF">OVN18_11095</name>
</gene>
<dbReference type="PIRSF" id="PIRSF002811">
    <property type="entry name" value="DnaG"/>
    <property type="match status" value="1"/>
</dbReference>
<dbReference type="Pfam" id="PF08275">
    <property type="entry name" value="DNAG_N"/>
    <property type="match status" value="1"/>
</dbReference>
<keyword evidence="9" id="KW-0460">Magnesium</keyword>
<dbReference type="GO" id="GO:0000428">
    <property type="term" value="C:DNA-directed RNA polymerase complex"/>
    <property type="evidence" value="ECO:0007669"/>
    <property type="project" value="UniProtKB-KW"/>
</dbReference>
<dbReference type="HAMAP" id="MF_00974">
    <property type="entry name" value="DNA_primase_DnaG"/>
    <property type="match status" value="1"/>
</dbReference>
<dbReference type="InterPro" id="IPR030846">
    <property type="entry name" value="DnaG_bac"/>
</dbReference>
<dbReference type="InterPro" id="IPR037068">
    <property type="entry name" value="DNA_primase_core_N_sf"/>
</dbReference>
<name>A0A9E8MK98_9MICO</name>
<dbReference type="RefSeq" id="WP_267780843.1">
    <property type="nucleotide sequence ID" value="NZ_CP113089.1"/>
</dbReference>
<keyword evidence="8 12" id="KW-0862">Zinc</keyword>
<comment type="domain">
    <text evidence="12">Contains an N-terminal zinc-binding domain, a central core domain that contains the primase activity, and a C-terminal DnaB-binding domain.</text>
</comment>
<dbReference type="InterPro" id="IPR013173">
    <property type="entry name" value="DNA_primase_DnaG_DnaB-bd_dom"/>
</dbReference>
<dbReference type="GO" id="GO:0006269">
    <property type="term" value="P:DNA replication, synthesis of primer"/>
    <property type="evidence" value="ECO:0007669"/>
    <property type="project" value="UniProtKB-UniRule"/>
</dbReference>
<evidence type="ECO:0000256" key="2">
    <source>
        <dbReference type="ARBA" id="ARBA00022515"/>
    </source>
</evidence>
<dbReference type="InterPro" id="IPR002694">
    <property type="entry name" value="Znf_CHC2"/>
</dbReference>
<keyword evidence="10 12" id="KW-0238">DNA-binding</keyword>
<dbReference type="InterPro" id="IPR019475">
    <property type="entry name" value="DNA_primase_DnaB-bd"/>
</dbReference>
<evidence type="ECO:0000256" key="12">
    <source>
        <dbReference type="HAMAP-Rule" id="MF_00974"/>
    </source>
</evidence>
<dbReference type="SMART" id="SM00400">
    <property type="entry name" value="ZnF_CHCC"/>
    <property type="match status" value="1"/>
</dbReference>
<evidence type="ECO:0000256" key="7">
    <source>
        <dbReference type="ARBA" id="ARBA00022771"/>
    </source>
</evidence>
<evidence type="ECO:0000313" key="18">
    <source>
        <dbReference type="Proteomes" id="UP001164706"/>
    </source>
</evidence>
<evidence type="ECO:0000256" key="10">
    <source>
        <dbReference type="ARBA" id="ARBA00023125"/>
    </source>
</evidence>
<dbReference type="SUPFAM" id="SSF56731">
    <property type="entry name" value="DNA primase core"/>
    <property type="match status" value="1"/>
</dbReference>
<comment type="catalytic activity">
    <reaction evidence="12">
        <text>ssDNA + n NTP = ssDNA/pppN(pN)n-1 hybrid + (n-1) diphosphate.</text>
        <dbReference type="EC" id="2.7.7.101"/>
    </reaction>
</comment>
<keyword evidence="7 12" id="KW-0863">Zinc-finger</keyword>
<sequence>MAGLIKRSDIDEVRSRTNIGEIVGEYVTLKRAGVGSLSGLCPFHDERSPSFHVRPQVGFYHCFGCGEGGDVFTFLQKMDHVTFSEAVERLAQRLNFTLSYEDGGPAREEQGNRRRILAANEAAEAFFREQLVTAAAEPARRFLGERGFDPASADRFSIGFAPQSFDALRTHLTGRGFSTEELLAAGLLSQGDRSAYDRFRGRLLWPIKDVTGQTLGFGARRLLDDDKGPKYLNTPETPVYHKAQVLYGLDLAKRDIARAKQVVVVEGYTDVMACHLAGVTTAVATCGTSFGVDHIKVIRRVMGDTANADTTQLGEVVFTFDPDDAGQKAASRAFAEESRFAAQTFVAVAPDGLDPCDLRLARGDDAVRMLVSGRKPMYEFMIRRQLEQFDLETVEGRVGALRAAAPVVAGIRDRSMQSGYGRTLAGWIGLDPQEVARAVQSARTAAAAKPADAPRGRADAPRASGQGQDARSAGSPTPPAPEAAPSMSIDQLPTDPVTRLERELLMAVLQHPGEVDREVAARALATTFTQPALATVRDALVAAFEHYGTQQWVARSADEAPGVFAALVTQLAIAPLPIRDDQVREYCRGLTTSLIGRDLLRRKTELLGALQRTSAAEDPDRYRALQRQLVDTEAERRRVLGD</sequence>
<dbReference type="Pfam" id="PF01807">
    <property type="entry name" value="Zn_ribbon_DnaG"/>
    <property type="match status" value="1"/>
</dbReference>
<evidence type="ECO:0000256" key="13">
    <source>
        <dbReference type="PIRNR" id="PIRNR002811"/>
    </source>
</evidence>
<comment type="function">
    <text evidence="12 13">RNA polymerase that catalyzes the synthesis of short RNA molecules used as primers for DNA polymerase during DNA replication.</text>
</comment>
<evidence type="ECO:0000256" key="8">
    <source>
        <dbReference type="ARBA" id="ARBA00022833"/>
    </source>
</evidence>
<keyword evidence="3 12" id="KW-0808">Transferase</keyword>
<keyword evidence="1 12" id="KW-0240">DNA-directed RNA polymerase</keyword>
<evidence type="ECO:0000256" key="14">
    <source>
        <dbReference type="PIRSR" id="PIRSR002811-1"/>
    </source>
</evidence>
<evidence type="ECO:0000259" key="16">
    <source>
        <dbReference type="PROSITE" id="PS50880"/>
    </source>
</evidence>
<dbReference type="SMART" id="SM00493">
    <property type="entry name" value="TOPRIM"/>
    <property type="match status" value="1"/>
</dbReference>